<organism evidence="7">
    <name type="scientific">Gongylonema pulchrum</name>
    <dbReference type="NCBI Taxonomy" id="637853"/>
    <lineage>
        <taxon>Eukaryota</taxon>
        <taxon>Metazoa</taxon>
        <taxon>Ecdysozoa</taxon>
        <taxon>Nematoda</taxon>
        <taxon>Chromadorea</taxon>
        <taxon>Rhabditida</taxon>
        <taxon>Spirurina</taxon>
        <taxon>Spiruromorpha</taxon>
        <taxon>Spiruroidea</taxon>
        <taxon>Gongylonematidae</taxon>
        <taxon>Gongylonema</taxon>
    </lineage>
</organism>
<dbReference type="OrthoDB" id="10253869at2759"/>
<evidence type="ECO:0000256" key="1">
    <source>
        <dbReference type="ARBA" id="ARBA00004275"/>
    </source>
</evidence>
<keyword evidence="2" id="KW-0576">Peroxisome</keyword>
<dbReference type="EMBL" id="UYRT01086179">
    <property type="protein sequence ID" value="VDN31016.1"/>
    <property type="molecule type" value="Genomic_DNA"/>
</dbReference>
<name>A0A183EAU0_9BILA</name>
<comment type="subcellular location">
    <subcellularLocation>
        <location evidence="1">Peroxisome</location>
    </subcellularLocation>
</comment>
<dbReference type="Pfam" id="PF00501">
    <property type="entry name" value="AMP-binding"/>
    <property type="match status" value="1"/>
</dbReference>
<evidence type="ECO:0000259" key="4">
    <source>
        <dbReference type="Pfam" id="PF13193"/>
    </source>
</evidence>
<proteinExistence type="predicted"/>
<dbReference type="PANTHER" id="PTHR24096:SF168">
    <property type="entry name" value="AMP-BINDING DOMAIN-CONTAINING PROTEIN"/>
    <property type="match status" value="1"/>
</dbReference>
<dbReference type="Proteomes" id="UP000271098">
    <property type="component" value="Unassembled WGS sequence"/>
</dbReference>
<evidence type="ECO:0000313" key="6">
    <source>
        <dbReference type="Proteomes" id="UP000271098"/>
    </source>
</evidence>
<dbReference type="InterPro" id="IPR025110">
    <property type="entry name" value="AMP-bd_C"/>
</dbReference>
<evidence type="ECO:0000313" key="5">
    <source>
        <dbReference type="EMBL" id="VDN31016.1"/>
    </source>
</evidence>
<feature type="domain" description="AMP-dependent synthetase/ligase" evidence="3">
    <location>
        <begin position="66"/>
        <end position="286"/>
    </location>
</feature>
<gene>
    <name evidence="5" type="ORF">GPUH_LOCUS18082</name>
</gene>
<dbReference type="Gene3D" id="3.30.300.30">
    <property type="match status" value="1"/>
</dbReference>
<sequence>MIFSEPGPKHSLLSWTRNELKLLRESAASLSQPEITVKSRSKQPSHAISCFDLSLESHGIGVEEHSNNTSPVSPTRSSTPQTAIVFYSTGQFKFPKPIEVAYRCILYNLQQLSYPIVGPPTDNDKCLLAANIHHAFGLVTAFLTLKSGAQLIVTSKQNSYQIIQIIKQWKVTVLYAIPTLIHHFVNDAQLEKYDLETLKSVVISGAPVGEAIMQQCKKRLKLQDLRQAYSVTEAGGICCIAPYGQKGMKSVGIPLPGLHFKVVNWETREICMPGQLGQVLIEGPQIEVPEPGSSKQVQKVFESGYFKTGDVGYYDEAGYIYVLNKMKDVVKCKGVLLCPSEVESILRSHPGIEDCAVVGRQEQLTGTETPAAFVVKSAKYQQLASSEIRQYVAGTSYDLSIFLCFQFCVISFISV</sequence>
<dbReference type="InterPro" id="IPR042099">
    <property type="entry name" value="ANL_N_sf"/>
</dbReference>
<protein>
    <submittedName>
        <fullName evidence="7">AMP-binding domain-containing protein</fullName>
    </submittedName>
</protein>
<dbReference type="PANTHER" id="PTHR24096">
    <property type="entry name" value="LONG-CHAIN-FATTY-ACID--COA LIGASE"/>
    <property type="match status" value="1"/>
</dbReference>
<dbReference type="InterPro" id="IPR000873">
    <property type="entry name" value="AMP-dep_synth/lig_dom"/>
</dbReference>
<keyword evidence="6" id="KW-1185">Reference proteome</keyword>
<dbReference type="SUPFAM" id="SSF56801">
    <property type="entry name" value="Acetyl-CoA synthetase-like"/>
    <property type="match status" value="1"/>
</dbReference>
<accession>A0A183EAU0</accession>
<dbReference type="Gene3D" id="3.40.50.12780">
    <property type="entry name" value="N-terminal domain of ligase-like"/>
    <property type="match status" value="1"/>
</dbReference>
<dbReference type="InterPro" id="IPR045851">
    <property type="entry name" value="AMP-bd_C_sf"/>
</dbReference>
<evidence type="ECO:0000313" key="7">
    <source>
        <dbReference type="WBParaSite" id="GPUH_0001810601-mRNA-1"/>
    </source>
</evidence>
<reference evidence="5 6" key="2">
    <citation type="submission" date="2018-11" db="EMBL/GenBank/DDBJ databases">
        <authorList>
            <consortium name="Pathogen Informatics"/>
        </authorList>
    </citation>
    <scope>NUCLEOTIDE SEQUENCE [LARGE SCALE GENOMIC DNA]</scope>
</reference>
<dbReference type="Pfam" id="PF13193">
    <property type="entry name" value="AMP-binding_C"/>
    <property type="match status" value="1"/>
</dbReference>
<feature type="domain" description="AMP-binding enzyme C-terminal" evidence="4">
    <location>
        <begin position="341"/>
        <end position="394"/>
    </location>
</feature>
<evidence type="ECO:0000259" key="3">
    <source>
        <dbReference type="Pfam" id="PF00501"/>
    </source>
</evidence>
<reference evidence="7" key="1">
    <citation type="submission" date="2016-06" db="UniProtKB">
        <authorList>
            <consortium name="WormBaseParasite"/>
        </authorList>
    </citation>
    <scope>IDENTIFICATION</scope>
</reference>
<dbReference type="GO" id="GO:0016405">
    <property type="term" value="F:CoA-ligase activity"/>
    <property type="evidence" value="ECO:0007669"/>
    <property type="project" value="TreeGrafter"/>
</dbReference>
<dbReference type="AlphaFoldDB" id="A0A183EAU0"/>
<evidence type="ECO:0000256" key="2">
    <source>
        <dbReference type="ARBA" id="ARBA00023140"/>
    </source>
</evidence>
<dbReference type="WBParaSite" id="GPUH_0001810601-mRNA-1">
    <property type="protein sequence ID" value="GPUH_0001810601-mRNA-1"/>
    <property type="gene ID" value="GPUH_0001810601"/>
</dbReference>
<dbReference type="GO" id="GO:0005777">
    <property type="term" value="C:peroxisome"/>
    <property type="evidence" value="ECO:0007669"/>
    <property type="project" value="UniProtKB-SubCell"/>
</dbReference>